<evidence type="ECO:0000256" key="1">
    <source>
        <dbReference type="ARBA" id="ARBA00022801"/>
    </source>
</evidence>
<dbReference type="Gene3D" id="3.40.50.1820">
    <property type="entry name" value="alpha/beta hydrolase"/>
    <property type="match status" value="1"/>
</dbReference>
<name>A0A917GZX9_9BACL</name>
<dbReference type="PANTHER" id="PTHR22946">
    <property type="entry name" value="DIENELACTONE HYDROLASE DOMAIN-CONTAINING PROTEIN-RELATED"/>
    <property type="match status" value="1"/>
</dbReference>
<dbReference type="RefSeq" id="WP_229692044.1">
    <property type="nucleotide sequence ID" value="NZ_BMHY01000002.1"/>
</dbReference>
<gene>
    <name evidence="3" type="ORF">GCM10010918_16110</name>
</gene>
<sequence>MMGAAAIGVTVAAAIVSAAAAGIWRIGVRSQSPKRKEVTGIEDSRLIVDDVVFESAGSKLAGWLIRLPAADADCPLPVVIVAHGWGSNRSRVLRYAKPLYEAGYAVFLYDARSHGDSEDIKAPSALMFRDDVLAAVQAVRRLPQADKDRITVLGHSLGGFGAVLSLAQGMKVRAVVTDSMPIHFDTMVRSQLKAKGLPFFPLGYFIPAIWLLRARIPRSVVRAANIPDVLRQYAGISEAAALHKTPVYMVHSLGDSFIPAKDLKKLKDTLAPGTVDTLFVQSDGHSASERDPQFWKHVLPFIDRYMK</sequence>
<dbReference type="Pfam" id="PF12146">
    <property type="entry name" value="Hydrolase_4"/>
    <property type="match status" value="1"/>
</dbReference>
<dbReference type="SUPFAM" id="SSF53474">
    <property type="entry name" value="alpha/beta-Hydrolases"/>
    <property type="match status" value="1"/>
</dbReference>
<protein>
    <recommendedName>
        <fullName evidence="2">Serine aminopeptidase S33 domain-containing protein</fullName>
    </recommendedName>
</protein>
<proteinExistence type="predicted"/>
<evidence type="ECO:0000313" key="3">
    <source>
        <dbReference type="EMBL" id="GGG63034.1"/>
    </source>
</evidence>
<dbReference type="InterPro" id="IPR050261">
    <property type="entry name" value="FrsA_esterase"/>
</dbReference>
<dbReference type="AlphaFoldDB" id="A0A917GZX9"/>
<dbReference type="InterPro" id="IPR022742">
    <property type="entry name" value="Hydrolase_4"/>
</dbReference>
<evidence type="ECO:0000259" key="2">
    <source>
        <dbReference type="Pfam" id="PF12146"/>
    </source>
</evidence>
<keyword evidence="1" id="KW-0378">Hydrolase</keyword>
<comment type="caution">
    <text evidence="3">The sequence shown here is derived from an EMBL/GenBank/DDBJ whole genome shotgun (WGS) entry which is preliminary data.</text>
</comment>
<accession>A0A917GZX9</accession>
<reference evidence="3 4" key="1">
    <citation type="journal article" date="2014" name="Int. J. Syst. Evol. Microbiol.">
        <title>Complete genome sequence of Corynebacterium casei LMG S-19264T (=DSM 44701T), isolated from a smear-ripened cheese.</title>
        <authorList>
            <consortium name="US DOE Joint Genome Institute (JGI-PGF)"/>
            <person name="Walter F."/>
            <person name="Albersmeier A."/>
            <person name="Kalinowski J."/>
            <person name="Ruckert C."/>
        </authorList>
    </citation>
    <scope>NUCLEOTIDE SEQUENCE [LARGE SCALE GENOMIC DNA]</scope>
    <source>
        <strain evidence="3 4">CGMCC 1.15286</strain>
    </source>
</reference>
<dbReference type="InterPro" id="IPR029058">
    <property type="entry name" value="AB_hydrolase_fold"/>
</dbReference>
<evidence type="ECO:0000313" key="4">
    <source>
        <dbReference type="Proteomes" id="UP000600247"/>
    </source>
</evidence>
<dbReference type="EMBL" id="BMHY01000002">
    <property type="protein sequence ID" value="GGG63034.1"/>
    <property type="molecule type" value="Genomic_DNA"/>
</dbReference>
<keyword evidence="4" id="KW-1185">Reference proteome</keyword>
<dbReference type="Proteomes" id="UP000600247">
    <property type="component" value="Unassembled WGS sequence"/>
</dbReference>
<organism evidence="3 4">
    <name type="scientific">Paenibacillus radicis</name>
    <name type="common">ex Gao et al. 2016</name>
    <dbReference type="NCBI Taxonomy" id="1737354"/>
    <lineage>
        <taxon>Bacteria</taxon>
        <taxon>Bacillati</taxon>
        <taxon>Bacillota</taxon>
        <taxon>Bacilli</taxon>
        <taxon>Bacillales</taxon>
        <taxon>Paenibacillaceae</taxon>
        <taxon>Paenibacillus</taxon>
    </lineage>
</organism>
<dbReference type="GO" id="GO:0052689">
    <property type="term" value="F:carboxylic ester hydrolase activity"/>
    <property type="evidence" value="ECO:0007669"/>
    <property type="project" value="UniProtKB-ARBA"/>
</dbReference>
<feature type="domain" description="Serine aminopeptidase S33" evidence="2">
    <location>
        <begin position="76"/>
        <end position="174"/>
    </location>
</feature>
<dbReference type="PANTHER" id="PTHR22946:SF9">
    <property type="entry name" value="POLYKETIDE TRANSFERASE AF380"/>
    <property type="match status" value="1"/>
</dbReference>